<evidence type="ECO:0000313" key="5">
    <source>
        <dbReference type="Proteomes" id="UP000193689"/>
    </source>
</evidence>
<comment type="similarity">
    <text evidence="1">Belongs to the short-chain dehydrogenases/reductases (SDR) family.</text>
</comment>
<dbReference type="PANTHER" id="PTHR43008:SF14">
    <property type="entry name" value="DEHYDROGENASE ARBD, PUTATIVE-RELATED"/>
    <property type="match status" value="1"/>
</dbReference>
<dbReference type="InterPro" id="IPR020904">
    <property type="entry name" value="Sc_DH/Rdtase_CS"/>
</dbReference>
<dbReference type="Proteomes" id="UP000193689">
    <property type="component" value="Unassembled WGS sequence"/>
</dbReference>
<dbReference type="InParanoid" id="A0A1Y2DMX3"/>
<keyword evidence="2" id="KW-0521">NADP</keyword>
<evidence type="ECO:0000313" key="4">
    <source>
        <dbReference type="EMBL" id="ORY60601.1"/>
    </source>
</evidence>
<dbReference type="SUPFAM" id="SSF51735">
    <property type="entry name" value="NAD(P)-binding Rossmann-fold domains"/>
    <property type="match status" value="1"/>
</dbReference>
<name>A0A1Y2DMX3_9PEZI</name>
<dbReference type="EMBL" id="MCFJ01000011">
    <property type="protein sequence ID" value="ORY60601.1"/>
    <property type="molecule type" value="Genomic_DNA"/>
</dbReference>
<dbReference type="PROSITE" id="PS00061">
    <property type="entry name" value="ADH_SHORT"/>
    <property type="match status" value="1"/>
</dbReference>
<proteinExistence type="inferred from homology"/>
<dbReference type="Pfam" id="PF13561">
    <property type="entry name" value="adh_short_C2"/>
    <property type="match status" value="1"/>
</dbReference>
<dbReference type="GO" id="GO:0019594">
    <property type="term" value="P:mannitol metabolic process"/>
    <property type="evidence" value="ECO:0007669"/>
    <property type="project" value="UniProtKB-ARBA"/>
</dbReference>
<dbReference type="GO" id="GO:0050085">
    <property type="term" value="F:mannitol 2-dehydrogenase (NADP+) activity"/>
    <property type="evidence" value="ECO:0007669"/>
    <property type="project" value="UniProtKB-ARBA"/>
</dbReference>
<dbReference type="PRINTS" id="PR00081">
    <property type="entry name" value="GDHRDH"/>
</dbReference>
<keyword evidence="3" id="KW-0560">Oxidoreductase</keyword>
<dbReference type="OrthoDB" id="5307821at2759"/>
<accession>A0A1Y2DMX3</accession>
<evidence type="ECO:0000256" key="3">
    <source>
        <dbReference type="ARBA" id="ARBA00023002"/>
    </source>
</evidence>
<dbReference type="FunFam" id="3.40.50.720:FF:000090">
    <property type="entry name" value="NADP-dependent mannitol dehydrogenase"/>
    <property type="match status" value="1"/>
</dbReference>
<dbReference type="RefSeq" id="XP_040712828.1">
    <property type="nucleotide sequence ID" value="XM_040860779.1"/>
</dbReference>
<dbReference type="PRINTS" id="PR00080">
    <property type="entry name" value="SDRFAMILY"/>
</dbReference>
<gene>
    <name evidence="4" type="ORF">BCR38DRAFT_441672</name>
</gene>
<dbReference type="AlphaFoldDB" id="A0A1Y2DMX3"/>
<protein>
    <recommendedName>
        <fullName evidence="6">D-arabinitol dehydrogenase ArbD</fullName>
    </recommendedName>
</protein>
<dbReference type="InterPro" id="IPR036291">
    <property type="entry name" value="NAD(P)-bd_dom_sf"/>
</dbReference>
<sequence length="413" mass="44692">MCDPAEHQKTTHLRHPRLTISLLHSSVCLTSVYLKSLRELWAILAHSRSFLQPCCFVCITTNITMLFRNSVRASSRVLLRPQAARMAPASALHTTRILSNAHDKKTPLAAGSFARTDDSITVEYPEDHELPSSVPVQGRGGLHMKRTLASFSLEGKVGVVTGGARGLGLVMGQGMVISGANLAIVDMNKEEAEKQAAELVEVFRKENPGSARVPKVTAHYADVSDADSVQGCISSIIAEHGKIDSLVTSAGFTENFDAINYPIDRMRKLWNVNVDGTYLFAITVAKHLMERKAPGSMVFIGSMSGSIVNIPQPQAPYNAAKAAVRHMAASLAVEWAHAGIRVNCISPGYMLTALTEKILDDNPELKKQWTSLIPQGKMGQPVDLMGPVTFLLSDASQYVTGADLRVDGGYTVT</sequence>
<evidence type="ECO:0000256" key="2">
    <source>
        <dbReference type="ARBA" id="ARBA00022857"/>
    </source>
</evidence>
<evidence type="ECO:0000256" key="1">
    <source>
        <dbReference type="ARBA" id="ARBA00006484"/>
    </source>
</evidence>
<dbReference type="Gene3D" id="3.40.50.720">
    <property type="entry name" value="NAD(P)-binding Rossmann-like Domain"/>
    <property type="match status" value="1"/>
</dbReference>
<dbReference type="STRING" id="1141098.A0A1Y2DMX3"/>
<dbReference type="GeneID" id="63776991"/>
<organism evidence="4 5">
    <name type="scientific">Pseudomassariella vexata</name>
    <dbReference type="NCBI Taxonomy" id="1141098"/>
    <lineage>
        <taxon>Eukaryota</taxon>
        <taxon>Fungi</taxon>
        <taxon>Dikarya</taxon>
        <taxon>Ascomycota</taxon>
        <taxon>Pezizomycotina</taxon>
        <taxon>Sordariomycetes</taxon>
        <taxon>Xylariomycetidae</taxon>
        <taxon>Amphisphaeriales</taxon>
        <taxon>Pseudomassariaceae</taxon>
        <taxon>Pseudomassariella</taxon>
    </lineage>
</organism>
<evidence type="ECO:0008006" key="6">
    <source>
        <dbReference type="Google" id="ProtNLM"/>
    </source>
</evidence>
<comment type="caution">
    <text evidence="4">The sequence shown here is derived from an EMBL/GenBank/DDBJ whole genome shotgun (WGS) entry which is preliminary data.</text>
</comment>
<keyword evidence="5" id="KW-1185">Reference proteome</keyword>
<dbReference type="GO" id="GO:0050664">
    <property type="term" value="F:oxidoreductase activity, acting on NAD(P)H, oxygen as acceptor"/>
    <property type="evidence" value="ECO:0007669"/>
    <property type="project" value="TreeGrafter"/>
</dbReference>
<dbReference type="PANTHER" id="PTHR43008">
    <property type="entry name" value="BENZIL REDUCTASE"/>
    <property type="match status" value="1"/>
</dbReference>
<dbReference type="InterPro" id="IPR002347">
    <property type="entry name" value="SDR_fam"/>
</dbReference>
<reference evidence="4 5" key="1">
    <citation type="submission" date="2016-07" db="EMBL/GenBank/DDBJ databases">
        <title>Pervasive Adenine N6-methylation of Active Genes in Fungi.</title>
        <authorList>
            <consortium name="DOE Joint Genome Institute"/>
            <person name="Mondo S.J."/>
            <person name="Dannebaum R.O."/>
            <person name="Kuo R.C."/>
            <person name="Labutti K."/>
            <person name="Haridas S."/>
            <person name="Kuo A."/>
            <person name="Salamov A."/>
            <person name="Ahrendt S.R."/>
            <person name="Lipzen A."/>
            <person name="Sullivan W."/>
            <person name="Andreopoulos W.B."/>
            <person name="Clum A."/>
            <person name="Lindquist E."/>
            <person name="Daum C."/>
            <person name="Ramamoorthy G.K."/>
            <person name="Gryganskyi A."/>
            <person name="Culley D."/>
            <person name="Magnuson J.K."/>
            <person name="James T.Y."/>
            <person name="O'Malley M.A."/>
            <person name="Stajich J.E."/>
            <person name="Spatafora J.W."/>
            <person name="Visel A."/>
            <person name="Grigoriev I.V."/>
        </authorList>
    </citation>
    <scope>NUCLEOTIDE SEQUENCE [LARGE SCALE GENOMIC DNA]</scope>
    <source>
        <strain evidence="4 5">CBS 129021</strain>
    </source>
</reference>